<dbReference type="SUPFAM" id="SSF52540">
    <property type="entry name" value="P-loop containing nucleoside triphosphate hydrolases"/>
    <property type="match status" value="1"/>
</dbReference>
<dbReference type="EMBL" id="HE806318">
    <property type="protein sequence ID" value="CCH60347.1"/>
    <property type="molecule type" value="Genomic_DNA"/>
</dbReference>
<dbReference type="Gene3D" id="3.40.1170.10">
    <property type="entry name" value="DNA repair protein MutS, domain I"/>
    <property type="match status" value="1"/>
</dbReference>
<dbReference type="GO" id="GO:0032139">
    <property type="term" value="F:dinucleotide insertion or deletion binding"/>
    <property type="evidence" value="ECO:0007669"/>
    <property type="project" value="EnsemblFungi"/>
</dbReference>
<dbReference type="GO" id="GO:0007005">
    <property type="term" value="P:mitochondrion organization"/>
    <property type="evidence" value="ECO:0007669"/>
    <property type="project" value="EnsemblFungi"/>
</dbReference>
<dbReference type="GO" id="GO:0043504">
    <property type="term" value="P:mitochondrial DNA repair"/>
    <property type="evidence" value="ECO:0007669"/>
    <property type="project" value="EnsemblFungi"/>
</dbReference>
<dbReference type="InterPro" id="IPR007695">
    <property type="entry name" value="DNA_mismatch_repair_MutS-lik_N"/>
</dbReference>
<dbReference type="RefSeq" id="XP_004179866.1">
    <property type="nucleotide sequence ID" value="XM_004179818.1"/>
</dbReference>
<evidence type="ECO:0000256" key="5">
    <source>
        <dbReference type="ARBA" id="ARBA00023125"/>
    </source>
</evidence>
<dbReference type="InParanoid" id="I2H1U5"/>
<dbReference type="InterPro" id="IPR036678">
    <property type="entry name" value="MutS_con_dom_sf"/>
</dbReference>
<dbReference type="InterPro" id="IPR007696">
    <property type="entry name" value="DNA_mismatch_repair_MutS_core"/>
</dbReference>
<dbReference type="SUPFAM" id="SSF53150">
    <property type="entry name" value="DNA repair protein MutS, domain II"/>
    <property type="match status" value="1"/>
</dbReference>
<dbReference type="InterPro" id="IPR000432">
    <property type="entry name" value="DNA_mismatch_repair_MutS_C"/>
</dbReference>
<comment type="similarity">
    <text evidence="1">Belongs to the DNA mismatch repair MutS family.</text>
</comment>
<dbReference type="Proteomes" id="UP000002866">
    <property type="component" value="Chromosome 3"/>
</dbReference>
<dbReference type="SUPFAM" id="SSF48334">
    <property type="entry name" value="DNA repair protein MutS, domain III"/>
    <property type="match status" value="1"/>
</dbReference>
<evidence type="ECO:0000256" key="3">
    <source>
        <dbReference type="ARBA" id="ARBA00022763"/>
    </source>
</evidence>
<dbReference type="GeneID" id="14495327"/>
<dbReference type="Gene3D" id="3.40.50.300">
    <property type="entry name" value="P-loop containing nucleotide triphosphate hydrolases"/>
    <property type="match status" value="1"/>
</dbReference>
<name>I2H1U5_HENB6</name>
<dbReference type="OrthoDB" id="2534523at2759"/>
<dbReference type="InterPro" id="IPR027417">
    <property type="entry name" value="P-loop_NTPase"/>
</dbReference>
<dbReference type="SMART" id="SM00534">
    <property type="entry name" value="MUTSac"/>
    <property type="match status" value="1"/>
</dbReference>
<sequence length="958" mass="109533">MLLLRKPVKLCPGLFIRYNHTTYKPIGKVTVTNLLITVDKPGKKTDVTLFDKKEKTIILDPIVPTNGNIKLIRNELQYQNDTVAPVRLPESLQYVRTLMDHYKDHVVLTQVGSFYELYFEHATKYAPDLNITLTSKQYKFGRIAFAGFPVNQLGRYLKILVNQHGYSVTIAEQYKDEGISDNETNKIRRKVARIVTPGTFIDEAFEHFNENTYLLNIELPENCTTKLSDPNMKVGLCWCDITTGELYTQEVILEELTTVISRIKPKEILLDDSFEVASLESGKWFSPLVELKKYFLKYQKTPSQHFKISDFYKLFTDKKNEKQLDIYFETFSQKEIASLKNILIYVQEHLPDISINFQLPEKQLLNSMMQIDSRTMNSLEVHSTMRTNSRKGSLLSTVKRVVTPAGSRLLTMWLSGPSLDLKEIKKRQKIVTYFLGNNHIQNMIISQLKDIQDLFRIIQKFSFGQGGAEELIQVAQSLKSSNQIAMLLKDCDCNQMTRKLLDEIIENLIFDNLLIEEILKGILPTVDIPTFVDENINTASENTDNNNKINYNKSNFLLDPNYSPILEKLYKEYEILQKGKDNLLSKYEDILLKEYNAKSVELKQKQTNEYALYVRCSPTNSKRINEFIKSDQGIIDGEPFKILQNLSQNKWLSHKSWTDLALKIELSAWKIRNEENAIIDRYKKQFVSMSKTIRQIAYNLSYLDVLVSFSVLAKEKGLVKPKLDKSNKLEIIGGRHLMVEDGLSSKTLTNFVSNDCNLEKQNLWVITGPNMGGKSTFLRQNAIIVILAQIGCFVPCTSAHIGITDKIFSRVGTADDLYNEMSTFMVEMIETSFILKGATPNSLAILDEIGRGTSGKEGVSIAYATIKYLITHNKCRTLFATHFGEELKELLTKETSKDVKDNVKFFKSSILENKNGTFVYNHRLKEGICKSSDALKVAQAAGFPEQAIQEAKELLQQT</sequence>
<keyword evidence="5" id="KW-0238">DNA-binding</keyword>
<evidence type="ECO:0000256" key="6">
    <source>
        <dbReference type="ARBA" id="ARBA00023204"/>
    </source>
</evidence>
<proteinExistence type="inferred from homology"/>
<dbReference type="InterPro" id="IPR016151">
    <property type="entry name" value="DNA_mismatch_repair_MutS_N"/>
</dbReference>
<dbReference type="Pfam" id="PF05192">
    <property type="entry name" value="MutS_III"/>
    <property type="match status" value="1"/>
</dbReference>
<dbReference type="Pfam" id="PF01624">
    <property type="entry name" value="MutS_I"/>
    <property type="match status" value="1"/>
</dbReference>
<dbReference type="PIRSF" id="PIRSF037677">
    <property type="entry name" value="DNA_mis_repair_Msh6"/>
    <property type="match status" value="1"/>
</dbReference>
<dbReference type="Pfam" id="PF05188">
    <property type="entry name" value="MutS_II"/>
    <property type="match status" value="1"/>
</dbReference>
<feature type="domain" description="DNA mismatch repair proteins mutS family" evidence="7">
    <location>
        <begin position="842"/>
        <end position="858"/>
    </location>
</feature>
<dbReference type="SUPFAM" id="SSF55271">
    <property type="entry name" value="DNA repair protein MutS, domain I"/>
    <property type="match status" value="1"/>
</dbReference>
<gene>
    <name evidence="8" type="primary">TBLA0C05490</name>
    <name evidence="8" type="ORF">TBLA_0C05490</name>
</gene>
<evidence type="ECO:0000256" key="2">
    <source>
        <dbReference type="ARBA" id="ARBA00022741"/>
    </source>
</evidence>
<dbReference type="KEGG" id="tbl:TBLA_0C05490"/>
<evidence type="ECO:0000256" key="1">
    <source>
        <dbReference type="ARBA" id="ARBA00006271"/>
    </source>
</evidence>
<dbReference type="InterPro" id="IPR036187">
    <property type="entry name" value="DNA_mismatch_repair_MutS_sf"/>
</dbReference>
<dbReference type="PANTHER" id="PTHR11361">
    <property type="entry name" value="DNA MISMATCH REPAIR PROTEIN MUTS FAMILY MEMBER"/>
    <property type="match status" value="1"/>
</dbReference>
<dbReference type="HOGENOM" id="CLU_002472_4_0_1"/>
<dbReference type="SMART" id="SM00533">
    <property type="entry name" value="MUTSd"/>
    <property type="match status" value="1"/>
</dbReference>
<evidence type="ECO:0000313" key="9">
    <source>
        <dbReference type="Proteomes" id="UP000002866"/>
    </source>
</evidence>
<dbReference type="GO" id="GO:0005634">
    <property type="term" value="C:nucleus"/>
    <property type="evidence" value="ECO:0007669"/>
    <property type="project" value="TreeGrafter"/>
</dbReference>
<dbReference type="eggNOG" id="ENOG502QUUG">
    <property type="taxonomic scope" value="Eukaryota"/>
</dbReference>
<keyword evidence="9" id="KW-1185">Reference proteome</keyword>
<dbReference type="PROSITE" id="PS00486">
    <property type="entry name" value="DNA_MISMATCH_REPAIR_2"/>
    <property type="match status" value="1"/>
</dbReference>
<evidence type="ECO:0000259" key="7">
    <source>
        <dbReference type="PROSITE" id="PS00486"/>
    </source>
</evidence>
<dbReference type="InterPro" id="IPR017261">
    <property type="entry name" value="DNA_mismatch_repair_MutS/MSH"/>
</dbReference>
<organism evidence="8 9">
    <name type="scientific">Henningerozyma blattae (strain ATCC 34711 / CBS 6284 / DSM 70876 / NBRC 10599 / NRRL Y-10934 / UCD 77-7)</name>
    <name type="common">Yeast</name>
    <name type="synonym">Tetrapisispora blattae</name>
    <dbReference type="NCBI Taxonomy" id="1071380"/>
    <lineage>
        <taxon>Eukaryota</taxon>
        <taxon>Fungi</taxon>
        <taxon>Dikarya</taxon>
        <taxon>Ascomycota</taxon>
        <taxon>Saccharomycotina</taxon>
        <taxon>Saccharomycetes</taxon>
        <taxon>Saccharomycetales</taxon>
        <taxon>Saccharomycetaceae</taxon>
        <taxon>Henningerozyma</taxon>
    </lineage>
</organism>
<dbReference type="GO" id="GO:0032137">
    <property type="term" value="F:guanine/thymine mispair binding"/>
    <property type="evidence" value="ECO:0007669"/>
    <property type="project" value="EnsemblFungi"/>
</dbReference>
<dbReference type="GO" id="GO:0006298">
    <property type="term" value="P:mismatch repair"/>
    <property type="evidence" value="ECO:0007669"/>
    <property type="project" value="EnsemblFungi"/>
</dbReference>
<evidence type="ECO:0000313" key="8">
    <source>
        <dbReference type="EMBL" id="CCH60347.1"/>
    </source>
</evidence>
<dbReference type="OMA" id="DTWIMRR"/>
<dbReference type="GO" id="GO:0005739">
    <property type="term" value="C:mitochondrion"/>
    <property type="evidence" value="ECO:0007669"/>
    <property type="project" value="EnsemblFungi"/>
</dbReference>
<dbReference type="NCBIfam" id="NF003810">
    <property type="entry name" value="PRK05399.1"/>
    <property type="match status" value="1"/>
</dbReference>
<dbReference type="PANTHER" id="PTHR11361:SF34">
    <property type="entry name" value="DNA MISMATCH REPAIR PROTEIN MSH1, MITOCHONDRIAL"/>
    <property type="match status" value="1"/>
</dbReference>
<dbReference type="GO" id="GO:0140664">
    <property type="term" value="F:ATP-dependent DNA damage sensor activity"/>
    <property type="evidence" value="ECO:0007669"/>
    <property type="project" value="InterPro"/>
</dbReference>
<keyword evidence="4" id="KW-0067">ATP-binding</keyword>
<dbReference type="Pfam" id="PF00488">
    <property type="entry name" value="MutS_V"/>
    <property type="match status" value="1"/>
</dbReference>
<dbReference type="InterPro" id="IPR045076">
    <property type="entry name" value="MutS"/>
</dbReference>
<keyword evidence="2" id="KW-0547">Nucleotide-binding</keyword>
<dbReference type="AlphaFoldDB" id="I2H1U5"/>
<dbReference type="FunFam" id="3.40.50.300:FF:001238">
    <property type="entry name" value="DNA mismatch repair protein"/>
    <property type="match status" value="1"/>
</dbReference>
<keyword evidence="6" id="KW-0234">DNA repair</keyword>
<dbReference type="STRING" id="1071380.I2H1U5"/>
<accession>I2H1U5</accession>
<keyword evidence="3" id="KW-0227">DNA damage</keyword>
<dbReference type="Gene3D" id="1.10.1420.10">
    <property type="match status" value="2"/>
</dbReference>
<dbReference type="FunCoup" id="I2H1U5">
    <property type="interactions" value="31"/>
</dbReference>
<dbReference type="InterPro" id="IPR007860">
    <property type="entry name" value="DNA_mmatch_repair_MutS_con_dom"/>
</dbReference>
<protein>
    <recommendedName>
        <fullName evidence="7">DNA mismatch repair proteins mutS family domain-containing protein</fullName>
    </recommendedName>
</protein>
<dbReference type="GO" id="GO:0005524">
    <property type="term" value="F:ATP binding"/>
    <property type="evidence" value="ECO:0007669"/>
    <property type="project" value="UniProtKB-KW"/>
</dbReference>
<dbReference type="Gene3D" id="3.30.420.110">
    <property type="entry name" value="MutS, connector domain"/>
    <property type="match status" value="1"/>
</dbReference>
<evidence type="ECO:0000256" key="4">
    <source>
        <dbReference type="ARBA" id="ARBA00022840"/>
    </source>
</evidence>
<reference evidence="8 9" key="1">
    <citation type="journal article" date="2011" name="Proc. Natl. Acad. Sci. U.S.A.">
        <title>Evolutionary erosion of yeast sex chromosomes by mating-type switching accidents.</title>
        <authorList>
            <person name="Gordon J.L."/>
            <person name="Armisen D."/>
            <person name="Proux-Wera E."/>
            <person name="Oheigeartaigh S.S."/>
            <person name="Byrne K.P."/>
            <person name="Wolfe K.H."/>
        </authorList>
    </citation>
    <scope>NUCLEOTIDE SEQUENCE [LARGE SCALE GENOMIC DNA]</scope>
    <source>
        <strain evidence="9">ATCC 34711 / CBS 6284 / DSM 70876 / NBRC 10599 / NRRL Y-10934 / UCD 77-7</strain>
    </source>
</reference>